<keyword evidence="4" id="KW-0805">Transcription regulation</keyword>
<accession>A0A550C603</accession>
<dbReference type="EMBL" id="VDMD01000023">
    <property type="protein sequence ID" value="TRM60202.1"/>
    <property type="molecule type" value="Genomic_DNA"/>
</dbReference>
<keyword evidence="3" id="KW-0677">Repeat</keyword>
<dbReference type="InterPro" id="IPR001680">
    <property type="entry name" value="WD40_rpt"/>
</dbReference>
<comment type="caution">
    <text evidence="7">The sequence shown here is derived from an EMBL/GenBank/DDBJ whole genome shotgun (WGS) entry which is preliminary data.</text>
</comment>
<keyword evidence="5" id="KW-0804">Transcription</keyword>
<dbReference type="InterPro" id="IPR051243">
    <property type="entry name" value="PcG_WD-repeat"/>
</dbReference>
<dbReference type="OrthoDB" id="7318948at2759"/>
<evidence type="ECO:0000256" key="2">
    <source>
        <dbReference type="ARBA" id="ARBA00022574"/>
    </source>
</evidence>
<protein>
    <submittedName>
        <fullName evidence="7">WD40-repeat-containing domain protein</fullName>
    </submittedName>
</protein>
<name>A0A550C603_9AGAR</name>
<dbReference type="Pfam" id="PF00400">
    <property type="entry name" value="WD40"/>
    <property type="match status" value="2"/>
</dbReference>
<evidence type="ECO:0000256" key="5">
    <source>
        <dbReference type="ARBA" id="ARBA00023163"/>
    </source>
</evidence>
<feature type="repeat" description="WD" evidence="6">
    <location>
        <begin position="47"/>
        <end position="81"/>
    </location>
</feature>
<gene>
    <name evidence="7" type="ORF">BD626DRAFT_505785</name>
</gene>
<evidence type="ECO:0000256" key="6">
    <source>
        <dbReference type="PROSITE-ProRule" id="PRU00221"/>
    </source>
</evidence>
<dbReference type="InterPro" id="IPR015943">
    <property type="entry name" value="WD40/YVTN_repeat-like_dom_sf"/>
</dbReference>
<evidence type="ECO:0000256" key="1">
    <source>
        <dbReference type="ARBA" id="ARBA00008075"/>
    </source>
</evidence>
<dbReference type="SUPFAM" id="SSF50978">
    <property type="entry name" value="WD40 repeat-like"/>
    <property type="match status" value="1"/>
</dbReference>
<organism evidence="7 8">
    <name type="scientific">Schizophyllum amplum</name>
    <dbReference type="NCBI Taxonomy" id="97359"/>
    <lineage>
        <taxon>Eukaryota</taxon>
        <taxon>Fungi</taxon>
        <taxon>Dikarya</taxon>
        <taxon>Basidiomycota</taxon>
        <taxon>Agaricomycotina</taxon>
        <taxon>Agaricomycetes</taxon>
        <taxon>Agaricomycetidae</taxon>
        <taxon>Agaricales</taxon>
        <taxon>Schizophyllaceae</taxon>
        <taxon>Schizophyllum</taxon>
    </lineage>
</organism>
<feature type="repeat" description="WD" evidence="6">
    <location>
        <begin position="133"/>
        <end position="164"/>
    </location>
</feature>
<evidence type="ECO:0000256" key="4">
    <source>
        <dbReference type="ARBA" id="ARBA00023015"/>
    </source>
</evidence>
<evidence type="ECO:0000313" key="7">
    <source>
        <dbReference type="EMBL" id="TRM60202.1"/>
    </source>
</evidence>
<dbReference type="PANTHER" id="PTHR10253">
    <property type="entry name" value="POLYCOMB PROTEIN"/>
    <property type="match status" value="1"/>
</dbReference>
<dbReference type="Gene3D" id="2.130.10.10">
    <property type="entry name" value="YVTN repeat-like/Quinoprotein amine dehydrogenase"/>
    <property type="match status" value="1"/>
</dbReference>
<evidence type="ECO:0000313" key="8">
    <source>
        <dbReference type="Proteomes" id="UP000320762"/>
    </source>
</evidence>
<dbReference type="InterPro" id="IPR036322">
    <property type="entry name" value="WD40_repeat_dom_sf"/>
</dbReference>
<dbReference type="PROSITE" id="PS50082">
    <property type="entry name" value="WD_REPEATS_2"/>
    <property type="match status" value="2"/>
</dbReference>
<evidence type="ECO:0000256" key="3">
    <source>
        <dbReference type="ARBA" id="ARBA00022737"/>
    </source>
</evidence>
<proteinExistence type="inferred from homology"/>
<keyword evidence="2 6" id="KW-0853">WD repeat</keyword>
<keyword evidence="8" id="KW-1185">Reference proteome</keyword>
<dbReference type="AlphaFoldDB" id="A0A550C603"/>
<reference evidence="7 8" key="1">
    <citation type="journal article" date="2019" name="New Phytol.">
        <title>Comparative genomics reveals unique wood-decay strategies and fruiting body development in the Schizophyllaceae.</title>
        <authorList>
            <person name="Almasi E."/>
            <person name="Sahu N."/>
            <person name="Krizsan K."/>
            <person name="Balint B."/>
            <person name="Kovacs G.M."/>
            <person name="Kiss B."/>
            <person name="Cseklye J."/>
            <person name="Drula E."/>
            <person name="Henrissat B."/>
            <person name="Nagy I."/>
            <person name="Chovatia M."/>
            <person name="Adam C."/>
            <person name="LaButti K."/>
            <person name="Lipzen A."/>
            <person name="Riley R."/>
            <person name="Grigoriev I.V."/>
            <person name="Nagy L.G."/>
        </authorList>
    </citation>
    <scope>NUCLEOTIDE SEQUENCE [LARGE SCALE GENOMIC DNA]</scope>
    <source>
        <strain evidence="7 8">NL-1724</strain>
    </source>
</reference>
<sequence length="420" mass="46975">MKLLDADAFCVVWALQKSRPWHPLIVCSHRNLLYIFNVKTKKFIGCLRGHGAEITSIAIRPNYPNIFCSTSRDFTARVYDLMLRPQQETNNVHWPPHKEPSKAGPAFGLHMSDSEGPAHGIGRCIAVTGGQRSGGHQAAVLHAAWHQDLPVIATCGIDRCAKLWYLPPCKDGTQIRRLDQPIFTTSMLHTGRVMSIAWLGRDVLLTHCGPALVRAEEAEESVSSSDHDYEVLRGDFKIWQWLSIDRFFPPVYFQHEPPERLTVPLADYRESSSFRILASRPFVDGPDKVYEGHRSHLFALQHNWLAFHFVPGADTVQFFNPSHMDVFEVEPLSWEGQDDMVDIMAKRLRISEDQSVAGPSAHTETKAVASSGAVPTTWEVTLQASGVQKQAAAACAMGMGGQAFAVVSNLGSVWIWRRRE</sequence>
<comment type="similarity">
    <text evidence="1">Belongs to the WD repeat ESC family.</text>
</comment>
<dbReference type="Proteomes" id="UP000320762">
    <property type="component" value="Unassembled WGS sequence"/>
</dbReference>
<dbReference type="STRING" id="97359.A0A550C603"/>
<dbReference type="SMART" id="SM00320">
    <property type="entry name" value="WD40"/>
    <property type="match status" value="2"/>
</dbReference>